<evidence type="ECO:0000313" key="2">
    <source>
        <dbReference type="Proteomes" id="UP000824120"/>
    </source>
</evidence>
<sequence length="543" mass="63644">MENQIYFRQGGEAYDLTMLDLRLKYGEWYRVGEHFCGYTKSYEKPQNYEGKTLYPGSAEMVPPTFIALSNSTSMLMDRTKQILSLQKITLMRVGDHLLQKLITSLIEVQEYKGLHINLWRIQATKSERGWEIQGRFTQKQMEFRRRDAEQQEMGSADVEMSAEFPAQGGGRAYLAGCLEQTGYKLLIKGWFPFPRTQEFGWYWIRVLGLPLHLWSTGIMKGIGDKCVRRPREQTATSVEIVDGEWVLSQPVWVESPTRYRRNGNAPDKGPDNLRRNEKVKEMELVENHKSKSKFIGLNQNLTWFPSVAYAECARNDERELGQLLGAWAMTDFSEWINDIEHIDPPLIGGYYTWRREDNHTTSKIDKFRHCSLWECLQIKQNQLPKLTSDHNPVMLGKPEAKKGGVPNTLSALESTKDQRSFTGEEMLQKVHLVMEHEENFKKEHIAWRRRSRKTGDKNTKYFHRMAIAHKRFNLLMSSRHQITHPRLLYNLYKETENWRSDFTMQDVLVISGEEQVWMPWQIISMVDEIWRLIEGKTVVVQHI</sequence>
<evidence type="ECO:0000313" key="1">
    <source>
        <dbReference type="EMBL" id="KAG5583261.1"/>
    </source>
</evidence>
<name>A0A9J5X732_SOLCO</name>
<dbReference type="AlphaFoldDB" id="A0A9J5X732"/>
<proteinExistence type="predicted"/>
<dbReference type="Proteomes" id="UP000824120">
    <property type="component" value="Chromosome 10"/>
</dbReference>
<dbReference type="EMBL" id="JACXVP010000010">
    <property type="protein sequence ID" value="KAG5583261.1"/>
    <property type="molecule type" value="Genomic_DNA"/>
</dbReference>
<accession>A0A9J5X732</accession>
<organism evidence="1 2">
    <name type="scientific">Solanum commersonii</name>
    <name type="common">Commerson's wild potato</name>
    <name type="synonym">Commerson's nightshade</name>
    <dbReference type="NCBI Taxonomy" id="4109"/>
    <lineage>
        <taxon>Eukaryota</taxon>
        <taxon>Viridiplantae</taxon>
        <taxon>Streptophyta</taxon>
        <taxon>Embryophyta</taxon>
        <taxon>Tracheophyta</taxon>
        <taxon>Spermatophyta</taxon>
        <taxon>Magnoliopsida</taxon>
        <taxon>eudicotyledons</taxon>
        <taxon>Gunneridae</taxon>
        <taxon>Pentapetalae</taxon>
        <taxon>asterids</taxon>
        <taxon>lamiids</taxon>
        <taxon>Solanales</taxon>
        <taxon>Solanaceae</taxon>
        <taxon>Solanoideae</taxon>
        <taxon>Solaneae</taxon>
        <taxon>Solanum</taxon>
    </lineage>
</organism>
<keyword evidence="2" id="KW-1185">Reference proteome</keyword>
<comment type="caution">
    <text evidence="1">The sequence shown here is derived from an EMBL/GenBank/DDBJ whole genome shotgun (WGS) entry which is preliminary data.</text>
</comment>
<evidence type="ECO:0008006" key="3">
    <source>
        <dbReference type="Google" id="ProtNLM"/>
    </source>
</evidence>
<gene>
    <name evidence="1" type="ORF">H5410_053888</name>
</gene>
<protein>
    <recommendedName>
        <fullName evidence="3">DUF4283 domain-containing protein</fullName>
    </recommendedName>
</protein>
<reference evidence="1 2" key="1">
    <citation type="submission" date="2020-09" db="EMBL/GenBank/DDBJ databases">
        <title>De no assembly of potato wild relative species, Solanum commersonii.</title>
        <authorList>
            <person name="Cho K."/>
        </authorList>
    </citation>
    <scope>NUCLEOTIDE SEQUENCE [LARGE SCALE GENOMIC DNA]</scope>
    <source>
        <strain evidence="1">LZ3.2</strain>
        <tissue evidence="1">Leaf</tissue>
    </source>
</reference>
<dbReference type="OrthoDB" id="1938374at2759"/>